<name>A0A1F5V083_FRAXR</name>
<dbReference type="GO" id="GO:0045936">
    <property type="term" value="P:negative regulation of phosphate metabolic process"/>
    <property type="evidence" value="ECO:0007669"/>
    <property type="project" value="InterPro"/>
</dbReference>
<feature type="domain" description="SpoVT-AbrB" evidence="1">
    <location>
        <begin position="16"/>
        <end position="61"/>
    </location>
</feature>
<sequence length="337" mass="38066">MKESRLAQEQRILGTTAGGNTYMITLPKQWIDRLGLKKGDPLTLVQVGSGIYFYQAHERKSEATRTQLRAEEELSGEALVRALLSLYIAGFDVIEVVGPITEEQRKVVREATQRLIGEILQETDERLLIQTLRDPEVLSVPQLLEYIYENAAEMWKEAADALLEGHPKKASRVIQRDERVDRFYLRLSRQLYATLRDPLAEVERGVSRVDFFNIHLVARQLERVADHAVKVAHEAQALAEKGHKLDSELMTQLAKVRGDVQQLLAKAMAAFTHLSGEEAHQALAMLSPIERLLKKLDERVLDLKDPHLAIVVDSLGRVKDYSANIAEVALNAEALRR</sequence>
<dbReference type="SUPFAM" id="SSF89447">
    <property type="entry name" value="AbrB/MazE/MraZ-like"/>
    <property type="match status" value="1"/>
</dbReference>
<evidence type="ECO:0000259" key="1">
    <source>
        <dbReference type="SMART" id="SM00966"/>
    </source>
</evidence>
<dbReference type="InterPro" id="IPR037914">
    <property type="entry name" value="SpoVT-AbrB_sf"/>
</dbReference>
<gene>
    <name evidence="2" type="ORF">A2Z21_02580</name>
</gene>
<dbReference type="SMART" id="SM00966">
    <property type="entry name" value="SpoVT_AbrB"/>
    <property type="match status" value="1"/>
</dbReference>
<dbReference type="GO" id="GO:0003677">
    <property type="term" value="F:DNA binding"/>
    <property type="evidence" value="ECO:0007669"/>
    <property type="project" value="InterPro"/>
</dbReference>
<dbReference type="STRING" id="1817864.A2Z21_02580"/>
<evidence type="ECO:0000313" key="3">
    <source>
        <dbReference type="Proteomes" id="UP000179157"/>
    </source>
</evidence>
<dbReference type="Pfam" id="PF01895">
    <property type="entry name" value="PhoU"/>
    <property type="match status" value="1"/>
</dbReference>
<dbReference type="InterPro" id="IPR007159">
    <property type="entry name" value="SpoVT-AbrB_dom"/>
</dbReference>
<dbReference type="SUPFAM" id="SSF109755">
    <property type="entry name" value="PhoU-like"/>
    <property type="match status" value="1"/>
</dbReference>
<dbReference type="InterPro" id="IPR028366">
    <property type="entry name" value="PhoU"/>
</dbReference>
<dbReference type="InterPro" id="IPR038078">
    <property type="entry name" value="PhoU-like_sf"/>
</dbReference>
<dbReference type="PANTHER" id="PTHR42930">
    <property type="entry name" value="PHOSPHATE-SPECIFIC TRANSPORT SYSTEM ACCESSORY PROTEIN PHOU"/>
    <property type="match status" value="1"/>
</dbReference>
<proteinExistence type="predicted"/>
<dbReference type="EMBL" id="MFGX01000025">
    <property type="protein sequence ID" value="OGF56824.1"/>
    <property type="molecule type" value="Genomic_DNA"/>
</dbReference>
<dbReference type="AlphaFoldDB" id="A0A1F5V083"/>
<organism evidence="2 3">
    <name type="scientific">Fraserbacteria sp. (strain RBG_16_55_9)</name>
    <dbReference type="NCBI Taxonomy" id="1817864"/>
    <lineage>
        <taxon>Bacteria</taxon>
        <taxon>Candidatus Fraseribacteriota</taxon>
    </lineage>
</organism>
<dbReference type="Gene3D" id="1.20.58.220">
    <property type="entry name" value="Phosphate transport system protein phou homolog 2, domain 2"/>
    <property type="match status" value="1"/>
</dbReference>
<comment type="caution">
    <text evidence="2">The sequence shown here is derived from an EMBL/GenBank/DDBJ whole genome shotgun (WGS) entry which is preliminary data.</text>
</comment>
<protein>
    <recommendedName>
        <fullName evidence="1">SpoVT-AbrB domain-containing protein</fullName>
    </recommendedName>
</protein>
<dbReference type="InterPro" id="IPR026022">
    <property type="entry name" value="PhoU_dom"/>
</dbReference>
<dbReference type="Pfam" id="PF04014">
    <property type="entry name" value="MazE_antitoxin"/>
    <property type="match status" value="1"/>
</dbReference>
<dbReference type="GO" id="GO:0030643">
    <property type="term" value="P:intracellular phosphate ion homeostasis"/>
    <property type="evidence" value="ECO:0007669"/>
    <property type="project" value="InterPro"/>
</dbReference>
<reference evidence="2 3" key="1">
    <citation type="journal article" date="2016" name="Nat. Commun.">
        <title>Thousands of microbial genomes shed light on interconnected biogeochemical processes in an aquifer system.</title>
        <authorList>
            <person name="Anantharaman K."/>
            <person name="Brown C.T."/>
            <person name="Hug L.A."/>
            <person name="Sharon I."/>
            <person name="Castelle C.J."/>
            <person name="Probst A.J."/>
            <person name="Thomas B.C."/>
            <person name="Singh A."/>
            <person name="Wilkins M.J."/>
            <person name="Karaoz U."/>
            <person name="Brodie E.L."/>
            <person name="Williams K.H."/>
            <person name="Hubbard S.S."/>
            <person name="Banfield J.F."/>
        </authorList>
    </citation>
    <scope>NUCLEOTIDE SEQUENCE [LARGE SCALE GENOMIC DNA]</scope>
    <source>
        <strain evidence="3">RBG_16_55_9</strain>
    </source>
</reference>
<dbReference type="PANTHER" id="PTHR42930:SF6">
    <property type="entry name" value="PHOSPHATE REGULATORY PROTEIN-LIKE PROTEIN"/>
    <property type="match status" value="1"/>
</dbReference>
<evidence type="ECO:0000313" key="2">
    <source>
        <dbReference type="EMBL" id="OGF56824.1"/>
    </source>
</evidence>
<dbReference type="Proteomes" id="UP000179157">
    <property type="component" value="Unassembled WGS sequence"/>
</dbReference>
<accession>A0A1F5V083</accession>